<evidence type="ECO:0000313" key="1">
    <source>
        <dbReference type="EMBL" id="KWT95154.1"/>
    </source>
</evidence>
<protein>
    <submittedName>
        <fullName evidence="1">Uncharacterized protein</fullName>
    </submittedName>
</protein>
<name>A0ABR5SKY2_9BACT</name>
<reference evidence="1 2" key="1">
    <citation type="submission" date="2015-11" db="EMBL/GenBank/DDBJ databases">
        <authorList>
            <person name="Lin W."/>
        </authorList>
    </citation>
    <scope>NUCLEOTIDE SEQUENCE [LARGE SCALE GENOMIC DNA]</scope>
    <source>
        <strain evidence="1 2">HCH-1</strain>
    </source>
</reference>
<comment type="caution">
    <text evidence="1">The sequence shown here is derived from an EMBL/GenBank/DDBJ whole genome shotgun (WGS) entry which is preliminary data.</text>
</comment>
<gene>
    <name evidence="1" type="ORF">ASN18_0083</name>
</gene>
<organism evidence="1 2">
    <name type="scientific">Candidatus Magnetominusculus xianensis</name>
    <dbReference type="NCBI Taxonomy" id="1748249"/>
    <lineage>
        <taxon>Bacteria</taxon>
        <taxon>Pseudomonadati</taxon>
        <taxon>Nitrospirota</taxon>
        <taxon>Nitrospiria</taxon>
        <taxon>Nitrospirales</taxon>
        <taxon>Nitrospiraceae</taxon>
        <taxon>Candidatus Magnetominusculus</taxon>
    </lineage>
</organism>
<proteinExistence type="predicted"/>
<dbReference type="EMBL" id="LNQR01000001">
    <property type="protein sequence ID" value="KWT95154.1"/>
    <property type="molecule type" value="Genomic_DNA"/>
</dbReference>
<evidence type="ECO:0000313" key="2">
    <source>
        <dbReference type="Proteomes" id="UP000060487"/>
    </source>
</evidence>
<dbReference type="Proteomes" id="UP000060487">
    <property type="component" value="Unassembled WGS sequence"/>
</dbReference>
<accession>A0ABR5SKY2</accession>
<keyword evidence="2" id="KW-1185">Reference proteome</keyword>
<sequence>MILTSLRQLIYPNEFRIRPSLQKAEMKNLQSILGQFEKLISVIQGFSMEGLSSDTEEMPKEQMRFFADCSTRLWRLRQKMLQPGTDKPYAEMQKAYRHFESVWDTLAQFGIEIQDHTDMPYSGGLSLEVIDFQVVDGINEEKVIETIKPTIYYKSKSIQMGVVIVGKPESPKSKGGVGI</sequence>